<dbReference type="AlphaFoldDB" id="E8T567"/>
<keyword evidence="2" id="KW-1185">Reference proteome</keyword>
<dbReference type="KEGG" id="tam:Theam_0433"/>
<dbReference type="Proteomes" id="UP000006362">
    <property type="component" value="Chromosome"/>
</dbReference>
<evidence type="ECO:0000313" key="2">
    <source>
        <dbReference type="Proteomes" id="UP000006362"/>
    </source>
</evidence>
<dbReference type="SUPFAM" id="SSF69796">
    <property type="entry name" value="Thymidylate synthase-complementing protein Thy1"/>
    <property type="match status" value="1"/>
</dbReference>
<dbReference type="eggNOG" id="COG1351">
    <property type="taxonomic scope" value="Bacteria"/>
</dbReference>
<dbReference type="GO" id="GO:0006231">
    <property type="term" value="P:dTMP biosynthetic process"/>
    <property type="evidence" value="ECO:0007669"/>
    <property type="project" value="InterPro"/>
</dbReference>
<dbReference type="OrthoDB" id="14172at2"/>
<name>E8T567_THEA1</name>
<sequence>MVELLSQTENLLKVVATAARVCYSGLPLEELLSRYGEEEDRELVKRVVSMGHLSVVEHGVLTFKVGKEFKEELFELLCDKPFFKVSEREDSFILSVNLRTLLELREEKPHLKLVRELSKFIPDFLG</sequence>
<dbReference type="RefSeq" id="WP_013537191.1">
    <property type="nucleotide sequence ID" value="NC_014926.1"/>
</dbReference>
<dbReference type="Gene3D" id="3.30.1360.170">
    <property type="match status" value="1"/>
</dbReference>
<evidence type="ECO:0000313" key="1">
    <source>
        <dbReference type="EMBL" id="ADU96405.1"/>
    </source>
</evidence>
<dbReference type="GO" id="GO:0050797">
    <property type="term" value="F:thymidylate synthase (FAD) activity"/>
    <property type="evidence" value="ECO:0007669"/>
    <property type="project" value="InterPro"/>
</dbReference>
<proteinExistence type="predicted"/>
<dbReference type="InterPro" id="IPR003669">
    <property type="entry name" value="Thymidylate_synthase_ThyX"/>
</dbReference>
<dbReference type="Pfam" id="PF02511">
    <property type="entry name" value="Thy1"/>
    <property type="match status" value="1"/>
</dbReference>
<gene>
    <name evidence="1" type="ordered locus">Theam_0433</name>
</gene>
<dbReference type="HOGENOM" id="CLU_1980542_0_0_0"/>
<dbReference type="InterPro" id="IPR036098">
    <property type="entry name" value="Thymidylate_synthase_ThyX_sf"/>
</dbReference>
<accession>E8T567</accession>
<dbReference type="GO" id="GO:0050660">
    <property type="term" value="F:flavin adenine dinucleotide binding"/>
    <property type="evidence" value="ECO:0007669"/>
    <property type="project" value="InterPro"/>
</dbReference>
<reference evidence="1" key="1">
    <citation type="submission" date="2011-01" db="EMBL/GenBank/DDBJ databases">
        <title>Complete sequence of chromosome of Thermovibrio ammonificans HB-1.</title>
        <authorList>
            <consortium name="US DOE Joint Genome Institute"/>
            <person name="Lucas S."/>
            <person name="Copeland A."/>
            <person name="Lapidus A."/>
            <person name="Cheng J.-F."/>
            <person name="Goodwin L."/>
            <person name="Pitluck S."/>
            <person name="Davenport K."/>
            <person name="Detter J.C."/>
            <person name="Han C."/>
            <person name="Tapia R."/>
            <person name="Land M."/>
            <person name="Hauser L."/>
            <person name="Kyrpides N."/>
            <person name="Ivanova N."/>
            <person name="Ovchinnikova G."/>
            <person name="Vetriani C."/>
            <person name="Woyke T."/>
        </authorList>
    </citation>
    <scope>NUCLEOTIDE SEQUENCE [LARGE SCALE GENOMIC DNA]</scope>
    <source>
        <strain evidence="1">HB-1</strain>
    </source>
</reference>
<dbReference type="EMBL" id="CP002444">
    <property type="protein sequence ID" value="ADU96405.1"/>
    <property type="molecule type" value="Genomic_DNA"/>
</dbReference>
<dbReference type="STRING" id="648996.Theam_0433"/>
<organism evidence="1 2">
    <name type="scientific">Thermovibrio ammonificans (strain DSM 15698 / JCM 12110 / HB-1)</name>
    <dbReference type="NCBI Taxonomy" id="648996"/>
    <lineage>
        <taxon>Bacteria</taxon>
        <taxon>Pseudomonadati</taxon>
        <taxon>Aquificota</taxon>
        <taxon>Aquificia</taxon>
        <taxon>Desulfurobacteriales</taxon>
        <taxon>Desulfurobacteriaceae</taxon>
        <taxon>Thermovibrio</taxon>
    </lineage>
</organism>
<protein>
    <submittedName>
        <fullName evidence="1">Uncharacterized protein</fullName>
    </submittedName>
</protein>